<sequence length="541" mass="56630">MPCRNAMPFLPWAVDDLARSSGCRLEVLICDDGSTDASGEWLAALGQAFRSGDFSPPCRELDPAASETAQEAATTTTCEPPAGTATATAIAAATATATAPSSSSTPSIAAATATPSAATESAATPSAASAPAADESAQPSTTTTTATTTATATSAAPSFVRERPWPGEAESGAPGPHEVAARLAAAGHRLVLLSSGGRGQGAAQNACLEAAAAPLVGLMDADDRSTPDRFAQLLQALQDHPDWVGACTSVHLFGTVSEGMLRYIEWQNALLSPEELLTSRFVEIPALHQSGLYPKALLWEQLEGYRDLPGWPIDIDTWMRLAEVGARVGKIPGQLYGWRQHVLQSTRNHGRCSLEKLRRCKAHFLLRSLPAQVRCLEVWSTGGTLGAWAEALRAELDSKLLDSPPELRLVDWRPKGGRRRGGAAKRKEGTGGGAAARATVKTEAERDAEMAISAMEASPLGGTKRTLNDEDPSPQETQQSPLPATVESLTPPASSPEGGEATARVFVFGSAAVREQARVAIDGSSGRTNAGRWGCLDWPAA</sequence>
<feature type="compositionally biased region" description="Basic residues" evidence="4">
    <location>
        <begin position="415"/>
        <end position="424"/>
    </location>
</feature>
<evidence type="ECO:0000256" key="1">
    <source>
        <dbReference type="ARBA" id="ARBA00006739"/>
    </source>
</evidence>
<feature type="compositionally biased region" description="Low complexity" evidence="4">
    <location>
        <begin position="97"/>
        <end position="156"/>
    </location>
</feature>
<proteinExistence type="inferred from homology"/>
<evidence type="ECO:0000313" key="6">
    <source>
        <dbReference type="EMBL" id="CAE8616170.1"/>
    </source>
</evidence>
<evidence type="ECO:0000313" key="7">
    <source>
        <dbReference type="Proteomes" id="UP000654075"/>
    </source>
</evidence>
<feature type="region of interest" description="Disordered" evidence="4">
    <location>
        <begin position="409"/>
        <end position="499"/>
    </location>
</feature>
<evidence type="ECO:0000256" key="4">
    <source>
        <dbReference type="SAM" id="MobiDB-lite"/>
    </source>
</evidence>
<dbReference type="PANTHER" id="PTHR43685">
    <property type="entry name" value="GLYCOSYLTRANSFERASE"/>
    <property type="match status" value="1"/>
</dbReference>
<dbReference type="Gene3D" id="3.90.550.10">
    <property type="entry name" value="Spore Coat Polysaccharide Biosynthesis Protein SpsA, Chain A"/>
    <property type="match status" value="2"/>
</dbReference>
<dbReference type="Proteomes" id="UP000654075">
    <property type="component" value="Unassembled WGS sequence"/>
</dbReference>
<dbReference type="OrthoDB" id="421718at2759"/>
<name>A0A813FQW5_POLGL</name>
<evidence type="ECO:0000256" key="2">
    <source>
        <dbReference type="ARBA" id="ARBA00022676"/>
    </source>
</evidence>
<evidence type="ECO:0000259" key="5">
    <source>
        <dbReference type="Pfam" id="PF00535"/>
    </source>
</evidence>
<feature type="compositionally biased region" description="Basic and acidic residues" evidence="4">
    <location>
        <begin position="440"/>
        <end position="449"/>
    </location>
</feature>
<organism evidence="6 7">
    <name type="scientific">Polarella glacialis</name>
    <name type="common">Dinoflagellate</name>
    <dbReference type="NCBI Taxonomy" id="89957"/>
    <lineage>
        <taxon>Eukaryota</taxon>
        <taxon>Sar</taxon>
        <taxon>Alveolata</taxon>
        <taxon>Dinophyceae</taxon>
        <taxon>Suessiales</taxon>
        <taxon>Suessiaceae</taxon>
        <taxon>Polarella</taxon>
    </lineage>
</organism>
<feature type="region of interest" description="Disordered" evidence="4">
    <location>
        <begin position="61"/>
        <end position="81"/>
    </location>
</feature>
<dbReference type="InterPro" id="IPR050834">
    <property type="entry name" value="Glycosyltransf_2"/>
</dbReference>
<dbReference type="PANTHER" id="PTHR43685:SF5">
    <property type="entry name" value="GLYCOSYLTRANSFERASE EPSE-RELATED"/>
    <property type="match status" value="1"/>
</dbReference>
<keyword evidence="2" id="KW-0328">Glycosyltransferase</keyword>
<feature type="region of interest" description="Disordered" evidence="4">
    <location>
        <begin position="97"/>
        <end position="175"/>
    </location>
</feature>
<dbReference type="SUPFAM" id="SSF53448">
    <property type="entry name" value="Nucleotide-diphospho-sugar transferases"/>
    <property type="match status" value="2"/>
</dbReference>
<dbReference type="CDD" id="cd00761">
    <property type="entry name" value="Glyco_tranf_GTA_type"/>
    <property type="match status" value="1"/>
</dbReference>
<accession>A0A813FQW5</accession>
<feature type="compositionally biased region" description="Low complexity" evidence="4">
    <location>
        <begin position="63"/>
        <end position="81"/>
    </location>
</feature>
<feature type="compositionally biased region" description="Polar residues" evidence="4">
    <location>
        <begin position="474"/>
        <end position="492"/>
    </location>
</feature>
<dbReference type="InterPro" id="IPR001173">
    <property type="entry name" value="Glyco_trans_2-like"/>
</dbReference>
<dbReference type="OMA" id="CRNAMPW"/>
<comment type="similarity">
    <text evidence="1">Belongs to the glycosyltransferase 2 family.</text>
</comment>
<gene>
    <name evidence="6" type="ORF">PGLA1383_LOCUS33873</name>
</gene>
<evidence type="ECO:0000256" key="3">
    <source>
        <dbReference type="ARBA" id="ARBA00022679"/>
    </source>
</evidence>
<dbReference type="InterPro" id="IPR029044">
    <property type="entry name" value="Nucleotide-diphossugar_trans"/>
</dbReference>
<comment type="caution">
    <text evidence="6">The sequence shown here is derived from an EMBL/GenBank/DDBJ whole genome shotgun (WGS) entry which is preliminary data.</text>
</comment>
<dbReference type="EMBL" id="CAJNNV010025805">
    <property type="protein sequence ID" value="CAE8616170.1"/>
    <property type="molecule type" value="Genomic_DNA"/>
</dbReference>
<dbReference type="AlphaFoldDB" id="A0A813FQW5"/>
<dbReference type="GO" id="GO:0016757">
    <property type="term" value="F:glycosyltransferase activity"/>
    <property type="evidence" value="ECO:0007669"/>
    <property type="project" value="UniProtKB-KW"/>
</dbReference>
<keyword evidence="7" id="KW-1185">Reference proteome</keyword>
<dbReference type="Pfam" id="PF00535">
    <property type="entry name" value="Glycos_transf_2"/>
    <property type="match status" value="1"/>
</dbReference>
<protein>
    <recommendedName>
        <fullName evidence="5">Glycosyltransferase 2-like domain-containing protein</fullName>
    </recommendedName>
</protein>
<keyword evidence="3" id="KW-0808">Transferase</keyword>
<reference evidence="6" key="1">
    <citation type="submission" date="2021-02" db="EMBL/GenBank/DDBJ databases">
        <authorList>
            <person name="Dougan E. K."/>
            <person name="Rhodes N."/>
            <person name="Thang M."/>
            <person name="Chan C."/>
        </authorList>
    </citation>
    <scope>NUCLEOTIDE SEQUENCE</scope>
</reference>
<feature type="domain" description="Glycosyltransferase 2-like" evidence="5">
    <location>
        <begin position="177"/>
        <end position="244"/>
    </location>
</feature>